<dbReference type="Proteomes" id="UP001145114">
    <property type="component" value="Unassembled WGS sequence"/>
</dbReference>
<sequence>MLNIHNTEYINVKRPRQSLFQRFNIWLINAGKPRVLVAFWVFLQILCFAFAFVNYYTNPIWQSTRDLLGWSFYIARGGAMTIHFDVAIILFP</sequence>
<name>A0ACC1HLE3_9FUNG</name>
<protein>
    <submittedName>
        <fullName evidence="1">Uncharacterized protein</fullName>
    </submittedName>
</protein>
<accession>A0ACC1HLE3</accession>
<feature type="non-terminal residue" evidence="1">
    <location>
        <position position="92"/>
    </location>
</feature>
<reference evidence="1" key="1">
    <citation type="submission" date="2022-06" db="EMBL/GenBank/DDBJ databases">
        <title>Phylogenomic reconstructions and comparative analyses of Kickxellomycotina fungi.</title>
        <authorList>
            <person name="Reynolds N.K."/>
            <person name="Stajich J.E."/>
            <person name="Barry K."/>
            <person name="Grigoriev I.V."/>
            <person name="Crous P."/>
            <person name="Smith M.E."/>
        </authorList>
    </citation>
    <scope>NUCLEOTIDE SEQUENCE</scope>
    <source>
        <strain evidence="1">RSA 2271</strain>
    </source>
</reference>
<proteinExistence type="predicted"/>
<comment type="caution">
    <text evidence="1">The sequence shown here is derived from an EMBL/GenBank/DDBJ whole genome shotgun (WGS) entry which is preliminary data.</text>
</comment>
<organism evidence="1 2">
    <name type="scientific">Spiromyces aspiralis</name>
    <dbReference type="NCBI Taxonomy" id="68401"/>
    <lineage>
        <taxon>Eukaryota</taxon>
        <taxon>Fungi</taxon>
        <taxon>Fungi incertae sedis</taxon>
        <taxon>Zoopagomycota</taxon>
        <taxon>Kickxellomycotina</taxon>
        <taxon>Kickxellomycetes</taxon>
        <taxon>Kickxellales</taxon>
        <taxon>Kickxellaceae</taxon>
        <taxon>Spiromyces</taxon>
    </lineage>
</organism>
<dbReference type="EMBL" id="JAMZIH010002642">
    <property type="protein sequence ID" value="KAJ1677309.1"/>
    <property type="molecule type" value="Genomic_DNA"/>
</dbReference>
<gene>
    <name evidence="1" type="ORF">EV182_006439</name>
</gene>
<evidence type="ECO:0000313" key="1">
    <source>
        <dbReference type="EMBL" id="KAJ1677309.1"/>
    </source>
</evidence>
<evidence type="ECO:0000313" key="2">
    <source>
        <dbReference type="Proteomes" id="UP001145114"/>
    </source>
</evidence>
<keyword evidence="2" id="KW-1185">Reference proteome</keyword>